<accession>A0ABX6P1J5</accession>
<proteinExistence type="predicted"/>
<reference evidence="1 2" key="1">
    <citation type="submission" date="2020-05" db="EMBL/GenBank/DDBJ databases">
        <title>Ramlibacter rhizophilus sp. nov., isolated from rhizosphere soil of national flower Mugunghwa from South Korea.</title>
        <authorList>
            <person name="Zheng-Fei Y."/>
            <person name="Huan T."/>
        </authorList>
    </citation>
    <scope>NUCLEOTIDE SEQUENCE [LARGE SCALE GENOMIC DNA]</scope>
    <source>
        <strain evidence="1 2">H242</strain>
    </source>
</reference>
<reference evidence="1 2" key="2">
    <citation type="submission" date="2020-05" db="EMBL/GenBank/DDBJ databases">
        <authorList>
            <person name="Khan S.A."/>
            <person name="Jeon C.O."/>
            <person name="Chun B.H."/>
        </authorList>
    </citation>
    <scope>NUCLEOTIDE SEQUENCE [LARGE SCALE GENOMIC DNA]</scope>
    <source>
        <strain evidence="1 2">H242</strain>
    </source>
</reference>
<sequence length="206" mass="23056">MTYQLSETSEIRGQDLVGETLVLSENECRGLIDCTFSSGTLKLAQSKRSPIILRSTVIDSDVIAVKRQREFRFFRARFITCRFHGVFSGIDFGRTDDTESDEDFGAVEGCDFTDATLDGCRFFDVEVATLRFPRQEHAVIPEPYKRAGDVAAIDWPGHLGKYMEICTNKPESLKATVVHIPSLARLVQCTEEEIKAAFDSFGGLQI</sequence>
<dbReference type="EMBL" id="CP053418">
    <property type="protein sequence ID" value="QJW83462.1"/>
    <property type="molecule type" value="Genomic_DNA"/>
</dbReference>
<keyword evidence="2" id="KW-1185">Reference proteome</keyword>
<evidence type="ECO:0008006" key="3">
    <source>
        <dbReference type="Google" id="ProtNLM"/>
    </source>
</evidence>
<organism evidence="1 2">
    <name type="scientific">Ramlibacter terrae</name>
    <dbReference type="NCBI Taxonomy" id="2732511"/>
    <lineage>
        <taxon>Bacteria</taxon>
        <taxon>Pseudomonadati</taxon>
        <taxon>Pseudomonadota</taxon>
        <taxon>Betaproteobacteria</taxon>
        <taxon>Burkholderiales</taxon>
        <taxon>Comamonadaceae</taxon>
        <taxon>Ramlibacter</taxon>
    </lineage>
</organism>
<name>A0ABX6P1J5_9BURK</name>
<protein>
    <recommendedName>
        <fullName evidence="3">Pentapeptide repeat-containing protein</fullName>
    </recommendedName>
</protein>
<dbReference type="Proteomes" id="UP000500826">
    <property type="component" value="Chromosome"/>
</dbReference>
<evidence type="ECO:0000313" key="2">
    <source>
        <dbReference type="Proteomes" id="UP000500826"/>
    </source>
</evidence>
<evidence type="ECO:0000313" key="1">
    <source>
        <dbReference type="EMBL" id="QJW83462.1"/>
    </source>
</evidence>
<gene>
    <name evidence="1" type="ORF">HK414_02710</name>
</gene>